<dbReference type="Proteomes" id="UP000403266">
    <property type="component" value="Unassembled WGS sequence"/>
</dbReference>
<protein>
    <recommendedName>
        <fullName evidence="1">Double-GTPase 1 domain-containing protein</fullName>
    </recommendedName>
</protein>
<keyword evidence="3" id="KW-1185">Reference proteome</keyword>
<gene>
    <name evidence="2" type="ORF">FS320_40110</name>
</gene>
<proteinExistence type="predicted"/>
<evidence type="ECO:0000259" key="1">
    <source>
        <dbReference type="Pfam" id="PF19975"/>
    </source>
</evidence>
<dbReference type="Pfam" id="PF19975">
    <property type="entry name" value="DO-GTPase1"/>
    <property type="match status" value="1"/>
</dbReference>
<feature type="domain" description="Double-GTPase 1" evidence="1">
    <location>
        <begin position="1"/>
        <end position="96"/>
    </location>
</feature>
<comment type="caution">
    <text evidence="2">The sequence shown here is derived from an EMBL/GenBank/DDBJ whole genome shotgun (WGS) entry which is preliminary data.</text>
</comment>
<dbReference type="AlphaFoldDB" id="A0A5N7MVF5"/>
<sequence>MVSAWDRLSQSEQEEGPSAYLKQEFRLLADYLESNKHRIETACFGVSVVGGDLNDEPYFRERFLNTMDPLTWGSVWHELEGMPRESHDLALPVAWALDAVGPPGK</sequence>
<accession>A0A5N7MVF5</accession>
<name>A0A5N7MVF5_9HYPH</name>
<dbReference type="EMBL" id="VOSK01000499">
    <property type="protein sequence ID" value="MPR30965.1"/>
    <property type="molecule type" value="Genomic_DNA"/>
</dbReference>
<evidence type="ECO:0000313" key="2">
    <source>
        <dbReference type="EMBL" id="MPR30965.1"/>
    </source>
</evidence>
<dbReference type="OrthoDB" id="9758793at2"/>
<reference evidence="2 3" key="1">
    <citation type="journal article" date="2019" name="Syst. Appl. Microbiol.">
        <title>Microvirga tunisiensis sp. nov., a root nodule symbiotic bacterium isolated from Lupinus micranthus and L. luteus grown in Northern Tunisia.</title>
        <authorList>
            <person name="Msaddak A."/>
            <person name="Rejili M."/>
            <person name="Duran D."/>
            <person name="Mars M."/>
            <person name="Palacios J.M."/>
            <person name="Ruiz-Argueso T."/>
            <person name="Rey L."/>
            <person name="Imperial J."/>
        </authorList>
    </citation>
    <scope>NUCLEOTIDE SEQUENCE [LARGE SCALE GENOMIC DNA]</scope>
    <source>
        <strain evidence="2 3">Lmie10</strain>
    </source>
</reference>
<organism evidence="2 3">
    <name type="scientific">Microvirga tunisiensis</name>
    <dbReference type="NCBI Taxonomy" id="2108360"/>
    <lineage>
        <taxon>Bacteria</taxon>
        <taxon>Pseudomonadati</taxon>
        <taxon>Pseudomonadota</taxon>
        <taxon>Alphaproteobacteria</taxon>
        <taxon>Hyphomicrobiales</taxon>
        <taxon>Methylobacteriaceae</taxon>
        <taxon>Microvirga</taxon>
    </lineage>
</organism>
<evidence type="ECO:0000313" key="3">
    <source>
        <dbReference type="Proteomes" id="UP000403266"/>
    </source>
</evidence>
<dbReference type="InterPro" id="IPR045530">
    <property type="entry name" value="DO-GTPase1"/>
</dbReference>